<dbReference type="SMART" id="SM00478">
    <property type="entry name" value="ENDO3c"/>
    <property type="match status" value="1"/>
</dbReference>
<evidence type="ECO:0000256" key="2">
    <source>
        <dbReference type="ARBA" id="ARBA00022723"/>
    </source>
</evidence>
<dbReference type="Gene3D" id="1.10.340.30">
    <property type="entry name" value="Hypothetical protein, domain 2"/>
    <property type="match status" value="1"/>
</dbReference>
<keyword evidence="3" id="KW-0408">Iron</keyword>
<dbReference type="GO" id="GO:0051539">
    <property type="term" value="F:4 iron, 4 sulfur cluster binding"/>
    <property type="evidence" value="ECO:0007669"/>
    <property type="project" value="UniProtKB-KW"/>
</dbReference>
<dbReference type="GO" id="GO:0003824">
    <property type="term" value="F:catalytic activity"/>
    <property type="evidence" value="ECO:0007669"/>
    <property type="project" value="InterPro"/>
</dbReference>
<dbReference type="InterPro" id="IPR023170">
    <property type="entry name" value="HhH_base_excis_C"/>
</dbReference>
<organism evidence="6">
    <name type="scientific">Candidatus Kentrum sp. LFY</name>
    <dbReference type="NCBI Taxonomy" id="2126342"/>
    <lineage>
        <taxon>Bacteria</taxon>
        <taxon>Pseudomonadati</taxon>
        <taxon>Pseudomonadota</taxon>
        <taxon>Gammaproteobacteria</taxon>
        <taxon>Candidatus Kentrum</taxon>
    </lineage>
</organism>
<dbReference type="PANTHER" id="PTHR10359">
    <property type="entry name" value="A/G-SPECIFIC ADENINE GLYCOSYLASE/ENDONUCLEASE III"/>
    <property type="match status" value="1"/>
</dbReference>
<dbReference type="EMBL" id="CAADFN010000062">
    <property type="protein sequence ID" value="VFK19754.1"/>
    <property type="molecule type" value="Genomic_DNA"/>
</dbReference>
<dbReference type="InterPro" id="IPR011257">
    <property type="entry name" value="DNA_glycosylase"/>
</dbReference>
<sequence length="216" mass="24745">MHNHTHRLVSTYHILEEYYGSQHWWPGDSPFEIMVGAILTQNTAWTNVERAIGNLKVAGCLDAERIIALPSGELARLIRPSGYFNVKAKRLQHFCRWYIDNDSARLIGLDTPSLRAALLSVHGVGPETADDILLYAFGRPVFVIDAYTRRIFSRLKIFDADLPYETLRSRIEEVLPADNGLFNQYHALIVRHGKEICRKRPQCDLCCLRQFCDFIG</sequence>
<evidence type="ECO:0000256" key="4">
    <source>
        <dbReference type="ARBA" id="ARBA00023014"/>
    </source>
</evidence>
<keyword evidence="4" id="KW-0411">Iron-sulfur</keyword>
<feature type="domain" description="HhH-GPD" evidence="5">
    <location>
        <begin position="39"/>
        <end position="195"/>
    </location>
</feature>
<keyword evidence="2" id="KW-0479">Metal-binding</keyword>
<dbReference type="PIRSF" id="PIRSF001435">
    <property type="entry name" value="Nth"/>
    <property type="match status" value="1"/>
</dbReference>
<dbReference type="AlphaFoldDB" id="A0A450WRY5"/>
<protein>
    <submittedName>
        <fullName evidence="6">DNA-3-methyladenine glycosylase III</fullName>
    </submittedName>
</protein>
<accession>A0A450WRY5</accession>
<evidence type="ECO:0000313" key="6">
    <source>
        <dbReference type="EMBL" id="VFK19754.1"/>
    </source>
</evidence>
<dbReference type="InterPro" id="IPR003265">
    <property type="entry name" value="HhH-GPD_domain"/>
</dbReference>
<evidence type="ECO:0000256" key="1">
    <source>
        <dbReference type="ARBA" id="ARBA00022485"/>
    </source>
</evidence>
<dbReference type="GO" id="GO:0046872">
    <property type="term" value="F:metal ion binding"/>
    <property type="evidence" value="ECO:0007669"/>
    <property type="project" value="UniProtKB-KW"/>
</dbReference>
<evidence type="ECO:0000256" key="3">
    <source>
        <dbReference type="ARBA" id="ARBA00023004"/>
    </source>
</evidence>
<dbReference type="SUPFAM" id="SSF48150">
    <property type="entry name" value="DNA-glycosylase"/>
    <property type="match status" value="1"/>
</dbReference>
<reference evidence="6" key="1">
    <citation type="submission" date="2019-02" db="EMBL/GenBank/DDBJ databases">
        <authorList>
            <person name="Gruber-Vodicka R. H."/>
            <person name="Seah K. B. B."/>
        </authorList>
    </citation>
    <scope>NUCLEOTIDE SEQUENCE</scope>
    <source>
        <strain evidence="6">BECK_BY7</strain>
    </source>
</reference>
<dbReference type="GO" id="GO:0006284">
    <property type="term" value="P:base-excision repair"/>
    <property type="evidence" value="ECO:0007669"/>
    <property type="project" value="InterPro"/>
</dbReference>
<keyword evidence="1" id="KW-0004">4Fe-4S</keyword>
<proteinExistence type="predicted"/>
<dbReference type="CDD" id="cd00056">
    <property type="entry name" value="ENDO3c"/>
    <property type="match status" value="1"/>
</dbReference>
<dbReference type="Gene3D" id="1.10.1670.10">
    <property type="entry name" value="Helix-hairpin-Helix base-excision DNA repair enzymes (C-terminal)"/>
    <property type="match status" value="1"/>
</dbReference>
<gene>
    <name evidence="6" type="ORF">BECKLFY1418C_GA0070996_106222</name>
</gene>
<dbReference type="Pfam" id="PF00730">
    <property type="entry name" value="HhH-GPD"/>
    <property type="match status" value="1"/>
</dbReference>
<name>A0A450WRY5_9GAMM</name>
<evidence type="ECO:0000259" key="5">
    <source>
        <dbReference type="SMART" id="SM00478"/>
    </source>
</evidence>
<dbReference type="PANTHER" id="PTHR10359:SF19">
    <property type="entry name" value="DNA REPAIR GLYCOSYLASE MJ1434-RELATED"/>
    <property type="match status" value="1"/>
</dbReference>